<evidence type="ECO:0000313" key="2">
    <source>
        <dbReference type="EMBL" id="KAF0893470.1"/>
    </source>
</evidence>
<sequence>MAEEEEPPNAASEVGFVAACHHQGRIRCSPPWKRSRSPSLTSSDSPRPAIIKATPRLPRWKKSHSLLASHLPGPMDAAPWSL</sequence>
<reference evidence="2 3" key="1">
    <citation type="submission" date="2019-11" db="EMBL/GenBank/DDBJ databases">
        <title>Whole genome sequence of Oryza granulata.</title>
        <authorList>
            <person name="Li W."/>
        </authorList>
    </citation>
    <scope>NUCLEOTIDE SEQUENCE [LARGE SCALE GENOMIC DNA]</scope>
    <source>
        <strain evidence="3">cv. Menghai</strain>
        <tissue evidence="2">Leaf</tissue>
    </source>
</reference>
<protein>
    <submittedName>
        <fullName evidence="2">Uncharacterized protein</fullName>
    </submittedName>
</protein>
<keyword evidence="3" id="KW-1185">Reference proteome</keyword>
<feature type="region of interest" description="Disordered" evidence="1">
    <location>
        <begin position="27"/>
        <end position="55"/>
    </location>
</feature>
<name>A0A6G1BZW2_9ORYZ</name>
<dbReference type="Proteomes" id="UP000479710">
    <property type="component" value="Unassembled WGS sequence"/>
</dbReference>
<feature type="compositionally biased region" description="Low complexity" evidence="1">
    <location>
        <begin position="37"/>
        <end position="48"/>
    </location>
</feature>
<evidence type="ECO:0000256" key="1">
    <source>
        <dbReference type="SAM" id="MobiDB-lite"/>
    </source>
</evidence>
<organism evidence="2 3">
    <name type="scientific">Oryza meyeriana var. granulata</name>
    <dbReference type="NCBI Taxonomy" id="110450"/>
    <lineage>
        <taxon>Eukaryota</taxon>
        <taxon>Viridiplantae</taxon>
        <taxon>Streptophyta</taxon>
        <taxon>Embryophyta</taxon>
        <taxon>Tracheophyta</taxon>
        <taxon>Spermatophyta</taxon>
        <taxon>Magnoliopsida</taxon>
        <taxon>Liliopsida</taxon>
        <taxon>Poales</taxon>
        <taxon>Poaceae</taxon>
        <taxon>BOP clade</taxon>
        <taxon>Oryzoideae</taxon>
        <taxon>Oryzeae</taxon>
        <taxon>Oryzinae</taxon>
        <taxon>Oryza</taxon>
        <taxon>Oryza meyeriana</taxon>
    </lineage>
</organism>
<accession>A0A6G1BZW2</accession>
<evidence type="ECO:0000313" key="3">
    <source>
        <dbReference type="Proteomes" id="UP000479710"/>
    </source>
</evidence>
<dbReference type="AlphaFoldDB" id="A0A6G1BZW2"/>
<dbReference type="EMBL" id="SPHZ02000011">
    <property type="protein sequence ID" value="KAF0893470.1"/>
    <property type="molecule type" value="Genomic_DNA"/>
</dbReference>
<gene>
    <name evidence="2" type="ORF">E2562_025263</name>
</gene>
<comment type="caution">
    <text evidence="2">The sequence shown here is derived from an EMBL/GenBank/DDBJ whole genome shotgun (WGS) entry which is preliminary data.</text>
</comment>
<proteinExistence type="predicted"/>